<evidence type="ECO:0000313" key="2">
    <source>
        <dbReference type="EMBL" id="KAG6460070.1"/>
    </source>
</evidence>
<dbReference type="AlphaFoldDB" id="A0A922CUL6"/>
<dbReference type="Proteomes" id="UP000791440">
    <property type="component" value="Unassembled WGS sequence"/>
</dbReference>
<comment type="caution">
    <text evidence="2">The sequence shown here is derived from an EMBL/GenBank/DDBJ whole genome shotgun (WGS) entry which is preliminary data.</text>
</comment>
<organism evidence="2 3">
    <name type="scientific">Manduca sexta</name>
    <name type="common">Tobacco hawkmoth</name>
    <name type="synonym">Tobacco hornworm</name>
    <dbReference type="NCBI Taxonomy" id="7130"/>
    <lineage>
        <taxon>Eukaryota</taxon>
        <taxon>Metazoa</taxon>
        <taxon>Ecdysozoa</taxon>
        <taxon>Arthropoda</taxon>
        <taxon>Hexapoda</taxon>
        <taxon>Insecta</taxon>
        <taxon>Pterygota</taxon>
        <taxon>Neoptera</taxon>
        <taxon>Endopterygota</taxon>
        <taxon>Lepidoptera</taxon>
        <taxon>Glossata</taxon>
        <taxon>Ditrysia</taxon>
        <taxon>Bombycoidea</taxon>
        <taxon>Sphingidae</taxon>
        <taxon>Sphinginae</taxon>
        <taxon>Sphingini</taxon>
        <taxon>Manduca</taxon>
    </lineage>
</organism>
<feature type="compositionally biased region" description="Polar residues" evidence="1">
    <location>
        <begin position="112"/>
        <end position="125"/>
    </location>
</feature>
<evidence type="ECO:0000313" key="3">
    <source>
        <dbReference type="Proteomes" id="UP000791440"/>
    </source>
</evidence>
<gene>
    <name evidence="2" type="ORF">O3G_MSEX011759</name>
</gene>
<name>A0A922CUL6_MANSE</name>
<dbReference type="EMBL" id="JH668653">
    <property type="protein sequence ID" value="KAG6460070.1"/>
    <property type="molecule type" value="Genomic_DNA"/>
</dbReference>
<sequence>MPCELLMETHAHRYTRSLQLNRQQELWGDCCRGAGVKPVQSRKLTPTRQTRWINAFITTEKGVNYPVFLLTISPTHLCNNLPRIGTKTVLNQKKTRKKAKTYKLTLSREKTTASQRHLNQKNENLSSKRTENANADRAATHGPRGGLKPIQKRAYNNKTWAESPDKHQLN</sequence>
<reference evidence="2" key="1">
    <citation type="journal article" date="2016" name="Insect Biochem. Mol. Biol.">
        <title>Multifaceted biological insights from a draft genome sequence of the tobacco hornworm moth, Manduca sexta.</title>
        <authorList>
            <person name="Kanost M.R."/>
            <person name="Arrese E.L."/>
            <person name="Cao X."/>
            <person name="Chen Y.R."/>
            <person name="Chellapilla S."/>
            <person name="Goldsmith M.R."/>
            <person name="Grosse-Wilde E."/>
            <person name="Heckel D.G."/>
            <person name="Herndon N."/>
            <person name="Jiang H."/>
            <person name="Papanicolaou A."/>
            <person name="Qu J."/>
            <person name="Soulages J.L."/>
            <person name="Vogel H."/>
            <person name="Walters J."/>
            <person name="Waterhouse R.M."/>
            <person name="Ahn S.J."/>
            <person name="Almeida F.C."/>
            <person name="An C."/>
            <person name="Aqrawi P."/>
            <person name="Bretschneider A."/>
            <person name="Bryant W.B."/>
            <person name="Bucks S."/>
            <person name="Chao H."/>
            <person name="Chevignon G."/>
            <person name="Christen J.M."/>
            <person name="Clarke D.F."/>
            <person name="Dittmer N.T."/>
            <person name="Ferguson L.C.F."/>
            <person name="Garavelou S."/>
            <person name="Gordon K.H.J."/>
            <person name="Gunaratna R.T."/>
            <person name="Han Y."/>
            <person name="Hauser F."/>
            <person name="He Y."/>
            <person name="Heidel-Fischer H."/>
            <person name="Hirsh A."/>
            <person name="Hu Y."/>
            <person name="Jiang H."/>
            <person name="Kalra D."/>
            <person name="Klinner C."/>
            <person name="Konig C."/>
            <person name="Kovar C."/>
            <person name="Kroll A.R."/>
            <person name="Kuwar S.S."/>
            <person name="Lee S.L."/>
            <person name="Lehman R."/>
            <person name="Li K."/>
            <person name="Li Z."/>
            <person name="Liang H."/>
            <person name="Lovelace S."/>
            <person name="Lu Z."/>
            <person name="Mansfield J.H."/>
            <person name="McCulloch K.J."/>
            <person name="Mathew T."/>
            <person name="Morton B."/>
            <person name="Muzny D.M."/>
            <person name="Neunemann D."/>
            <person name="Ongeri F."/>
            <person name="Pauchet Y."/>
            <person name="Pu L.L."/>
            <person name="Pyrousis I."/>
            <person name="Rao X.J."/>
            <person name="Redding A."/>
            <person name="Roesel C."/>
            <person name="Sanchez-Gracia A."/>
            <person name="Schaack S."/>
            <person name="Shukla A."/>
            <person name="Tetreau G."/>
            <person name="Wang Y."/>
            <person name="Xiong G.H."/>
            <person name="Traut W."/>
            <person name="Walsh T.K."/>
            <person name="Worley K.C."/>
            <person name="Wu D."/>
            <person name="Wu W."/>
            <person name="Wu Y.Q."/>
            <person name="Zhang X."/>
            <person name="Zou Z."/>
            <person name="Zucker H."/>
            <person name="Briscoe A.D."/>
            <person name="Burmester T."/>
            <person name="Clem R.J."/>
            <person name="Feyereisen R."/>
            <person name="Grimmelikhuijzen C.J.P."/>
            <person name="Hamodrakas S.J."/>
            <person name="Hansson B.S."/>
            <person name="Huguet E."/>
            <person name="Jermiin L.S."/>
            <person name="Lan Q."/>
            <person name="Lehman H.K."/>
            <person name="Lorenzen M."/>
            <person name="Merzendorfer H."/>
            <person name="Michalopoulos I."/>
            <person name="Morton D.B."/>
            <person name="Muthukrishnan S."/>
            <person name="Oakeshott J.G."/>
            <person name="Palmer W."/>
            <person name="Park Y."/>
            <person name="Passarelli A.L."/>
            <person name="Rozas J."/>
            <person name="Schwartz L.M."/>
            <person name="Smith W."/>
            <person name="Southgate A."/>
            <person name="Vilcinskas A."/>
            <person name="Vogt R."/>
            <person name="Wang P."/>
            <person name="Werren J."/>
            <person name="Yu X.Q."/>
            <person name="Zhou J.J."/>
            <person name="Brown S.J."/>
            <person name="Scherer S.E."/>
            <person name="Richards S."/>
            <person name="Blissard G.W."/>
        </authorList>
    </citation>
    <scope>NUCLEOTIDE SEQUENCE</scope>
</reference>
<reference evidence="2" key="2">
    <citation type="submission" date="2020-12" db="EMBL/GenBank/DDBJ databases">
        <authorList>
            <person name="Kanost M."/>
        </authorList>
    </citation>
    <scope>NUCLEOTIDE SEQUENCE</scope>
</reference>
<proteinExistence type="predicted"/>
<keyword evidence="3" id="KW-1185">Reference proteome</keyword>
<accession>A0A922CUL6</accession>
<evidence type="ECO:0000256" key="1">
    <source>
        <dbReference type="SAM" id="MobiDB-lite"/>
    </source>
</evidence>
<feature type="region of interest" description="Disordered" evidence="1">
    <location>
        <begin position="106"/>
        <end position="170"/>
    </location>
</feature>
<protein>
    <submittedName>
        <fullName evidence="2">Uncharacterized protein</fullName>
    </submittedName>
</protein>